<dbReference type="Proteomes" id="UP000479000">
    <property type="component" value="Unassembled WGS sequence"/>
</dbReference>
<evidence type="ECO:0000256" key="1">
    <source>
        <dbReference type="SAM" id="MobiDB-lite"/>
    </source>
</evidence>
<name>A0A6H5HTX5_9HEMI</name>
<feature type="non-terminal residue" evidence="2">
    <location>
        <position position="90"/>
    </location>
</feature>
<feature type="region of interest" description="Disordered" evidence="1">
    <location>
        <begin position="34"/>
        <end position="68"/>
    </location>
</feature>
<keyword evidence="3" id="KW-1185">Reference proteome</keyword>
<evidence type="ECO:0000313" key="2">
    <source>
        <dbReference type="EMBL" id="CAB0021125.1"/>
    </source>
</evidence>
<evidence type="ECO:0000313" key="3">
    <source>
        <dbReference type="Proteomes" id="UP000479000"/>
    </source>
</evidence>
<gene>
    <name evidence="2" type="ORF">NTEN_LOCUS24650</name>
</gene>
<sequence length="90" mass="10288">MIDPSRYSIHLGKLLDGRLLVLITIDAFATEGARDAPGGHIKNTNDRSGSCDFRERRQGRRTRRQERAQQILGIRQYHGYKYNCTNINVG</sequence>
<organism evidence="2 3">
    <name type="scientific">Nesidiocoris tenuis</name>
    <dbReference type="NCBI Taxonomy" id="355587"/>
    <lineage>
        <taxon>Eukaryota</taxon>
        <taxon>Metazoa</taxon>
        <taxon>Ecdysozoa</taxon>
        <taxon>Arthropoda</taxon>
        <taxon>Hexapoda</taxon>
        <taxon>Insecta</taxon>
        <taxon>Pterygota</taxon>
        <taxon>Neoptera</taxon>
        <taxon>Paraneoptera</taxon>
        <taxon>Hemiptera</taxon>
        <taxon>Heteroptera</taxon>
        <taxon>Panheteroptera</taxon>
        <taxon>Cimicomorpha</taxon>
        <taxon>Miridae</taxon>
        <taxon>Dicyphina</taxon>
        <taxon>Nesidiocoris</taxon>
    </lineage>
</organism>
<proteinExistence type="predicted"/>
<dbReference type="AlphaFoldDB" id="A0A6H5HTX5"/>
<reference evidence="2 3" key="1">
    <citation type="submission" date="2020-02" db="EMBL/GenBank/DDBJ databases">
        <authorList>
            <person name="Ferguson B K."/>
        </authorList>
    </citation>
    <scope>NUCLEOTIDE SEQUENCE [LARGE SCALE GENOMIC DNA]</scope>
</reference>
<protein>
    <submittedName>
        <fullName evidence="2">Uncharacterized protein</fullName>
    </submittedName>
</protein>
<accession>A0A6H5HTX5</accession>
<dbReference type="EMBL" id="CADCXU010036448">
    <property type="protein sequence ID" value="CAB0021125.1"/>
    <property type="molecule type" value="Genomic_DNA"/>
</dbReference>